<name>A0A1H2ZD45_HALVA</name>
<reference evidence="1 2" key="1">
    <citation type="submission" date="2016-10" db="EMBL/GenBank/DDBJ databases">
        <authorList>
            <person name="de Groot N.N."/>
        </authorList>
    </citation>
    <scope>NUCLEOTIDE SEQUENCE [LARGE SCALE GENOMIC DNA]</scope>
    <source>
        <strain evidence="1 2">DSM 3756</strain>
    </source>
</reference>
<dbReference type="EMBL" id="FNOF01000016">
    <property type="protein sequence ID" value="SDX15256.1"/>
    <property type="molecule type" value="Genomic_DNA"/>
</dbReference>
<protein>
    <submittedName>
        <fullName evidence="1">Uncharacterized protein</fullName>
    </submittedName>
</protein>
<accession>A0A1H2ZD45</accession>
<evidence type="ECO:0000313" key="1">
    <source>
        <dbReference type="EMBL" id="SDX15256.1"/>
    </source>
</evidence>
<dbReference type="STRING" id="28442.SAMN05443574_1169"/>
<gene>
    <name evidence="1" type="ORF">SAMN05443574_1169</name>
</gene>
<organism evidence="1 2">
    <name type="scientific">Haloarcula vallismortis</name>
    <name type="common">Halobacterium vallismortis</name>
    <dbReference type="NCBI Taxonomy" id="28442"/>
    <lineage>
        <taxon>Archaea</taxon>
        <taxon>Methanobacteriati</taxon>
        <taxon>Methanobacteriota</taxon>
        <taxon>Stenosarchaea group</taxon>
        <taxon>Halobacteria</taxon>
        <taxon>Halobacteriales</taxon>
        <taxon>Haloarculaceae</taxon>
        <taxon>Haloarcula</taxon>
    </lineage>
</organism>
<sequence length="100" mass="11494">MTMESLKPTISTVRDPQFVNPVEFTKSNKRTRRRRCASRACRRHTDVVGGSAYNTLEWHDHLLIVWVLSVAPYNSRTSGDLKDIEHRIKDSMTGHGENVQ</sequence>
<dbReference type="Proteomes" id="UP000182573">
    <property type="component" value="Unassembled WGS sequence"/>
</dbReference>
<evidence type="ECO:0000313" key="2">
    <source>
        <dbReference type="Proteomes" id="UP000182573"/>
    </source>
</evidence>
<proteinExistence type="predicted"/>
<dbReference type="AlphaFoldDB" id="A0A1H2ZD45"/>